<evidence type="ECO:0000313" key="1">
    <source>
        <dbReference type="EMBL" id="KZV57801.1"/>
    </source>
</evidence>
<evidence type="ECO:0000313" key="2">
    <source>
        <dbReference type="Proteomes" id="UP000250235"/>
    </source>
</evidence>
<keyword evidence="2" id="KW-1185">Reference proteome</keyword>
<protein>
    <submittedName>
        <fullName evidence="1">Uncharacterized protein</fullName>
    </submittedName>
</protein>
<accession>A0A2Z7DIL3</accession>
<organism evidence="1 2">
    <name type="scientific">Dorcoceras hygrometricum</name>
    <dbReference type="NCBI Taxonomy" id="472368"/>
    <lineage>
        <taxon>Eukaryota</taxon>
        <taxon>Viridiplantae</taxon>
        <taxon>Streptophyta</taxon>
        <taxon>Embryophyta</taxon>
        <taxon>Tracheophyta</taxon>
        <taxon>Spermatophyta</taxon>
        <taxon>Magnoliopsida</taxon>
        <taxon>eudicotyledons</taxon>
        <taxon>Gunneridae</taxon>
        <taxon>Pentapetalae</taxon>
        <taxon>asterids</taxon>
        <taxon>lamiids</taxon>
        <taxon>Lamiales</taxon>
        <taxon>Gesneriaceae</taxon>
        <taxon>Didymocarpoideae</taxon>
        <taxon>Trichosporeae</taxon>
        <taxon>Loxocarpinae</taxon>
        <taxon>Dorcoceras</taxon>
    </lineage>
</organism>
<reference evidence="1 2" key="1">
    <citation type="journal article" date="2015" name="Proc. Natl. Acad. Sci. U.S.A.">
        <title>The resurrection genome of Boea hygrometrica: A blueprint for survival of dehydration.</title>
        <authorList>
            <person name="Xiao L."/>
            <person name="Yang G."/>
            <person name="Zhang L."/>
            <person name="Yang X."/>
            <person name="Zhao S."/>
            <person name="Ji Z."/>
            <person name="Zhou Q."/>
            <person name="Hu M."/>
            <person name="Wang Y."/>
            <person name="Chen M."/>
            <person name="Xu Y."/>
            <person name="Jin H."/>
            <person name="Xiao X."/>
            <person name="Hu G."/>
            <person name="Bao F."/>
            <person name="Hu Y."/>
            <person name="Wan P."/>
            <person name="Li L."/>
            <person name="Deng X."/>
            <person name="Kuang T."/>
            <person name="Xiang C."/>
            <person name="Zhu J.K."/>
            <person name="Oliver M.J."/>
            <person name="He Y."/>
        </authorList>
    </citation>
    <scope>NUCLEOTIDE SEQUENCE [LARGE SCALE GENOMIC DNA]</scope>
    <source>
        <strain evidence="2">cv. XS01</strain>
    </source>
</reference>
<name>A0A2Z7DIL3_9LAMI</name>
<proteinExistence type="predicted"/>
<gene>
    <name evidence="1" type="ORF">F511_22288</name>
</gene>
<sequence length="161" mass="18727">MAPLVPRTRAAAAIRMKQIALDNHSRMIQRLRAKLETERRFGTIIREELEKKIVSMDRELELMMKDNCGLHDSLRIYQDREKTLHEDFGRRITQLEELRRNHHARIQEIKGTVQEQALTIDALTDENTSLLQAIQDLQGVGAIPFEDEPEEYPEGDPEDLN</sequence>
<dbReference type="Proteomes" id="UP000250235">
    <property type="component" value="Unassembled WGS sequence"/>
</dbReference>
<dbReference type="EMBL" id="KQ987250">
    <property type="protein sequence ID" value="KZV57801.1"/>
    <property type="molecule type" value="Genomic_DNA"/>
</dbReference>
<dbReference type="AlphaFoldDB" id="A0A2Z7DIL3"/>